<keyword evidence="3" id="KW-0238">DNA-binding</keyword>
<dbReference type="CDD" id="cd08432">
    <property type="entry name" value="PBP2_GcdR_TrpI_HvrB_AmpR_like"/>
    <property type="match status" value="1"/>
</dbReference>
<dbReference type="Pfam" id="PF03466">
    <property type="entry name" value="LysR_substrate"/>
    <property type="match status" value="1"/>
</dbReference>
<dbReference type="PROSITE" id="PS50931">
    <property type="entry name" value="HTH_LYSR"/>
    <property type="match status" value="1"/>
</dbReference>
<accession>A0ABS6H8X5</accession>
<organism evidence="6 7">
    <name type="scientific">Falsiroseomonas oleicola</name>
    <dbReference type="NCBI Taxonomy" id="2801474"/>
    <lineage>
        <taxon>Bacteria</taxon>
        <taxon>Pseudomonadati</taxon>
        <taxon>Pseudomonadota</taxon>
        <taxon>Alphaproteobacteria</taxon>
        <taxon>Acetobacterales</taxon>
        <taxon>Roseomonadaceae</taxon>
        <taxon>Falsiroseomonas</taxon>
    </lineage>
</organism>
<evidence type="ECO:0000256" key="2">
    <source>
        <dbReference type="ARBA" id="ARBA00023015"/>
    </source>
</evidence>
<comment type="caution">
    <text evidence="6">The sequence shown here is derived from an EMBL/GenBank/DDBJ whole genome shotgun (WGS) entry which is preliminary data.</text>
</comment>
<comment type="similarity">
    <text evidence="1">Belongs to the LysR transcriptional regulatory family.</text>
</comment>
<keyword evidence="4" id="KW-0804">Transcription</keyword>
<dbReference type="RefSeq" id="WP_216876949.1">
    <property type="nucleotide sequence ID" value="NZ_JAERQM010000004.1"/>
</dbReference>
<protein>
    <submittedName>
        <fullName evidence="6">LysR family transcriptional regulator</fullName>
    </submittedName>
</protein>
<dbReference type="Proteomes" id="UP000689967">
    <property type="component" value="Unassembled WGS sequence"/>
</dbReference>
<dbReference type="InterPro" id="IPR000847">
    <property type="entry name" value="LysR_HTH_N"/>
</dbReference>
<dbReference type="PANTHER" id="PTHR30537:SF74">
    <property type="entry name" value="HTH-TYPE TRANSCRIPTIONAL REGULATOR TRPI"/>
    <property type="match status" value="1"/>
</dbReference>
<keyword evidence="2" id="KW-0805">Transcription regulation</keyword>
<keyword evidence="7" id="KW-1185">Reference proteome</keyword>
<gene>
    <name evidence="6" type="ORF">JJQ90_15615</name>
</gene>
<evidence type="ECO:0000256" key="3">
    <source>
        <dbReference type="ARBA" id="ARBA00023125"/>
    </source>
</evidence>
<evidence type="ECO:0000313" key="7">
    <source>
        <dbReference type="Proteomes" id="UP000689967"/>
    </source>
</evidence>
<feature type="domain" description="HTH lysR-type" evidence="5">
    <location>
        <begin position="10"/>
        <end position="65"/>
    </location>
</feature>
<evidence type="ECO:0000256" key="1">
    <source>
        <dbReference type="ARBA" id="ARBA00009437"/>
    </source>
</evidence>
<name>A0ABS6H8X5_9PROT</name>
<dbReference type="Pfam" id="PF00126">
    <property type="entry name" value="HTH_1"/>
    <property type="match status" value="1"/>
</dbReference>
<evidence type="ECO:0000313" key="6">
    <source>
        <dbReference type="EMBL" id="MBU8545148.1"/>
    </source>
</evidence>
<dbReference type="InterPro" id="IPR058163">
    <property type="entry name" value="LysR-type_TF_proteobact-type"/>
</dbReference>
<proteinExistence type="inferred from homology"/>
<dbReference type="InterPro" id="IPR005119">
    <property type="entry name" value="LysR_subst-bd"/>
</dbReference>
<dbReference type="PANTHER" id="PTHR30537">
    <property type="entry name" value="HTH-TYPE TRANSCRIPTIONAL REGULATOR"/>
    <property type="match status" value="1"/>
</dbReference>
<dbReference type="EMBL" id="JAERQM010000004">
    <property type="protein sequence ID" value="MBU8545148.1"/>
    <property type="molecule type" value="Genomic_DNA"/>
</dbReference>
<sequence length="292" mass="31347">MLPAPRPPFLNGIRAFEAAARAGSFVQAAAELHVTPAAVSRLVKLLEERMGVALFRRHANRLELTAAGRRYRDGLVPLLDALARLTEQVREEAGGGALTVGVGPTFAIRWLIPRLADLQRRQPGLEVRITTGGIAAPFSDRWSCGILMGEGEWPDLVATRLFGADLLPVCAPAMAAKLRRPAGLARATLLRVAHAPGDWPRWLEAAGAPGITAAGPVFEFYGQAQQAAADGLGVAMGVRPYIDDDLAAGRLVAPFPLPVARGTAWYLVHRPWRAADRGVRLFRDWLLAQAAG</sequence>
<evidence type="ECO:0000259" key="5">
    <source>
        <dbReference type="PROSITE" id="PS50931"/>
    </source>
</evidence>
<reference evidence="6 7" key="1">
    <citation type="submission" date="2021-01" db="EMBL/GenBank/DDBJ databases">
        <title>Roseomonas sp. nov, a bacterium isolated from an oil production mixture in Yumen Oilfield.</title>
        <authorList>
            <person name="Wu D."/>
        </authorList>
    </citation>
    <scope>NUCLEOTIDE SEQUENCE [LARGE SCALE GENOMIC DNA]</scope>
    <source>
        <strain evidence="6 7">ROY-5-3</strain>
    </source>
</reference>
<evidence type="ECO:0000256" key="4">
    <source>
        <dbReference type="ARBA" id="ARBA00023163"/>
    </source>
</evidence>